<comment type="subcellular location">
    <subcellularLocation>
        <location evidence="7">Cytoplasm</location>
    </subcellularLocation>
</comment>
<reference evidence="8 9" key="1">
    <citation type="submission" date="2016-11" db="EMBL/GenBank/DDBJ databases">
        <authorList>
            <person name="Jaros S."/>
            <person name="Januszkiewicz K."/>
            <person name="Wedrychowicz H."/>
        </authorList>
    </citation>
    <scope>NUCLEOTIDE SEQUENCE [LARGE SCALE GENOMIC DNA]</scope>
    <source>
        <strain evidence="8 9">DSM 6191</strain>
    </source>
</reference>
<keyword evidence="2 7" id="KW-0963">Cytoplasm</keyword>
<dbReference type="Proteomes" id="UP000184241">
    <property type="component" value="Unassembled WGS sequence"/>
</dbReference>
<dbReference type="PANTHER" id="PTHR10889">
    <property type="entry name" value="DEOXYRIBOSE-PHOSPHATE ALDOLASE"/>
    <property type="match status" value="1"/>
</dbReference>
<sequence>MNKNELSKFIDHTVLKAETSEKAVEKVCKEALDYKFASVCINPCNVKLASKLLEGSEVKVCTVIGFPLGANTSKVKAFETEDAIANGAHEVDMVINIGKLKDKDYDYVREDIKAVVNAAKGKALTKVIIETCLLTDEEKVKACELAKEAGADFVKTSTGFSTGGATPADIKLMRETVGPEMGVKASGGVRNIDDAEAVIKNGATRIGASSSIDIVEGRTSKTNY</sequence>
<dbReference type="Pfam" id="PF01791">
    <property type="entry name" value="DeoC"/>
    <property type="match status" value="1"/>
</dbReference>
<name>A0A1M5Y296_9CLOT</name>
<dbReference type="UniPathway" id="UPA00002">
    <property type="reaction ID" value="UER00468"/>
</dbReference>
<dbReference type="NCBIfam" id="TIGR00126">
    <property type="entry name" value="deoC"/>
    <property type="match status" value="1"/>
</dbReference>
<organism evidence="8 9">
    <name type="scientific">Clostridium intestinale DSM 6191</name>
    <dbReference type="NCBI Taxonomy" id="1121320"/>
    <lineage>
        <taxon>Bacteria</taxon>
        <taxon>Bacillati</taxon>
        <taxon>Bacillota</taxon>
        <taxon>Clostridia</taxon>
        <taxon>Eubacteriales</taxon>
        <taxon>Clostridiaceae</taxon>
        <taxon>Clostridium</taxon>
    </lineage>
</organism>
<dbReference type="GO" id="GO:0005737">
    <property type="term" value="C:cytoplasm"/>
    <property type="evidence" value="ECO:0007669"/>
    <property type="project" value="UniProtKB-SubCell"/>
</dbReference>
<dbReference type="RefSeq" id="WP_073018732.1">
    <property type="nucleotide sequence ID" value="NZ_FQXU01000005.1"/>
</dbReference>
<dbReference type="Gene3D" id="3.20.20.70">
    <property type="entry name" value="Aldolase class I"/>
    <property type="match status" value="1"/>
</dbReference>
<dbReference type="GO" id="GO:0009264">
    <property type="term" value="P:deoxyribonucleotide catabolic process"/>
    <property type="evidence" value="ECO:0007669"/>
    <property type="project" value="UniProtKB-UniRule"/>
</dbReference>
<protein>
    <recommendedName>
        <fullName evidence="7">Deoxyribose-phosphate aldolase</fullName>
        <shortName evidence="7">DERA</shortName>
        <ecNumber evidence="7">4.1.2.4</ecNumber>
    </recommendedName>
    <alternativeName>
        <fullName evidence="7">2-deoxy-D-ribose 5-phosphate aldolase</fullName>
    </alternativeName>
    <alternativeName>
        <fullName evidence="7">Phosphodeoxyriboaldolase</fullName>
        <shortName evidence="7">Deoxyriboaldolase</shortName>
    </alternativeName>
</protein>
<evidence type="ECO:0000313" key="8">
    <source>
        <dbReference type="EMBL" id="SHI06049.1"/>
    </source>
</evidence>
<proteinExistence type="inferred from homology"/>
<dbReference type="GO" id="GO:0016052">
    <property type="term" value="P:carbohydrate catabolic process"/>
    <property type="evidence" value="ECO:0007669"/>
    <property type="project" value="TreeGrafter"/>
</dbReference>
<evidence type="ECO:0000256" key="6">
    <source>
        <dbReference type="ARBA" id="ARBA00056337"/>
    </source>
</evidence>
<dbReference type="InterPro" id="IPR011343">
    <property type="entry name" value="DeoC"/>
</dbReference>
<evidence type="ECO:0000256" key="5">
    <source>
        <dbReference type="ARBA" id="ARBA00048791"/>
    </source>
</evidence>
<dbReference type="HAMAP" id="MF_00114">
    <property type="entry name" value="DeoC_type1"/>
    <property type="match status" value="1"/>
</dbReference>
<dbReference type="EMBL" id="FQXU01000005">
    <property type="protein sequence ID" value="SHI06049.1"/>
    <property type="molecule type" value="Genomic_DNA"/>
</dbReference>
<feature type="active site" description="Schiff-base intermediate with acetaldehyde" evidence="7">
    <location>
        <position position="155"/>
    </location>
</feature>
<dbReference type="PANTHER" id="PTHR10889:SF1">
    <property type="entry name" value="DEOXYRIBOSE-PHOSPHATE ALDOLASE"/>
    <property type="match status" value="1"/>
</dbReference>
<accession>A0A1M5Y296</accession>
<dbReference type="GO" id="GO:0004139">
    <property type="term" value="F:deoxyribose-phosphate aldolase activity"/>
    <property type="evidence" value="ECO:0007669"/>
    <property type="project" value="UniProtKB-UniRule"/>
</dbReference>
<dbReference type="SUPFAM" id="SSF51569">
    <property type="entry name" value="Aldolase"/>
    <property type="match status" value="1"/>
</dbReference>
<feature type="active site" description="Proton donor/acceptor" evidence="7">
    <location>
        <position position="184"/>
    </location>
</feature>
<comment type="pathway">
    <text evidence="7">Carbohydrate degradation; 2-deoxy-D-ribose 1-phosphate degradation; D-glyceraldehyde 3-phosphate and acetaldehyde from 2-deoxy-alpha-D-ribose 1-phosphate: step 2/2.</text>
</comment>
<evidence type="ECO:0000256" key="2">
    <source>
        <dbReference type="ARBA" id="ARBA00022490"/>
    </source>
</evidence>
<evidence type="ECO:0000313" key="9">
    <source>
        <dbReference type="Proteomes" id="UP000184241"/>
    </source>
</evidence>
<dbReference type="EC" id="4.1.2.4" evidence="7"/>
<comment type="function">
    <text evidence="6 7">Catalyzes a reversible aldol reaction between acetaldehyde and D-glyceraldehyde 3-phosphate to generate 2-deoxy-D-ribose 5-phosphate.</text>
</comment>
<gene>
    <name evidence="7" type="primary">deoC</name>
    <name evidence="8" type="ORF">SAMN02745941_01800</name>
</gene>
<dbReference type="InterPro" id="IPR013785">
    <property type="entry name" value="Aldolase_TIM"/>
</dbReference>
<feature type="active site" description="Proton donor/acceptor" evidence="7">
    <location>
        <position position="92"/>
    </location>
</feature>
<evidence type="ECO:0000256" key="1">
    <source>
        <dbReference type="ARBA" id="ARBA00010936"/>
    </source>
</evidence>
<keyword evidence="4 7" id="KW-0704">Schiff base</keyword>
<evidence type="ECO:0000256" key="4">
    <source>
        <dbReference type="ARBA" id="ARBA00023270"/>
    </source>
</evidence>
<dbReference type="GO" id="GO:0006018">
    <property type="term" value="P:2-deoxyribose 1-phosphate catabolic process"/>
    <property type="evidence" value="ECO:0007669"/>
    <property type="project" value="UniProtKB-UniRule"/>
</dbReference>
<dbReference type="InterPro" id="IPR002915">
    <property type="entry name" value="DeoC/FbaB/LacD_aldolase"/>
</dbReference>
<dbReference type="FunFam" id="3.20.20.70:FF:000044">
    <property type="entry name" value="Deoxyribose-phosphate aldolase"/>
    <property type="match status" value="1"/>
</dbReference>
<comment type="similarity">
    <text evidence="1 7">Belongs to the DeoC/FbaB aldolase family. DeoC type 1 subfamily.</text>
</comment>
<keyword evidence="3 7" id="KW-0456">Lyase</keyword>
<dbReference type="SMART" id="SM01133">
    <property type="entry name" value="DeoC"/>
    <property type="match status" value="1"/>
</dbReference>
<evidence type="ECO:0000256" key="7">
    <source>
        <dbReference type="HAMAP-Rule" id="MF_00114"/>
    </source>
</evidence>
<dbReference type="PIRSF" id="PIRSF001357">
    <property type="entry name" value="DeoC"/>
    <property type="match status" value="1"/>
</dbReference>
<comment type="catalytic activity">
    <reaction evidence="5 7">
        <text>2-deoxy-D-ribose 5-phosphate = D-glyceraldehyde 3-phosphate + acetaldehyde</text>
        <dbReference type="Rhea" id="RHEA:12821"/>
        <dbReference type="ChEBI" id="CHEBI:15343"/>
        <dbReference type="ChEBI" id="CHEBI:59776"/>
        <dbReference type="ChEBI" id="CHEBI:62877"/>
        <dbReference type="EC" id="4.1.2.4"/>
    </reaction>
</comment>
<dbReference type="AlphaFoldDB" id="A0A1M5Y296"/>
<evidence type="ECO:0000256" key="3">
    <source>
        <dbReference type="ARBA" id="ARBA00023239"/>
    </source>
</evidence>
<dbReference type="CDD" id="cd00959">
    <property type="entry name" value="DeoC"/>
    <property type="match status" value="1"/>
</dbReference>
<dbReference type="InterPro" id="IPR028581">
    <property type="entry name" value="DeoC_typeI"/>
</dbReference>